<name>A0A453IZ11_AEGTS</name>
<organism evidence="2 3">
    <name type="scientific">Aegilops tauschii subsp. strangulata</name>
    <name type="common">Goatgrass</name>
    <dbReference type="NCBI Taxonomy" id="200361"/>
    <lineage>
        <taxon>Eukaryota</taxon>
        <taxon>Viridiplantae</taxon>
        <taxon>Streptophyta</taxon>
        <taxon>Embryophyta</taxon>
        <taxon>Tracheophyta</taxon>
        <taxon>Spermatophyta</taxon>
        <taxon>Magnoliopsida</taxon>
        <taxon>Liliopsida</taxon>
        <taxon>Poales</taxon>
        <taxon>Poaceae</taxon>
        <taxon>BOP clade</taxon>
        <taxon>Pooideae</taxon>
        <taxon>Triticodae</taxon>
        <taxon>Triticeae</taxon>
        <taxon>Triticinae</taxon>
        <taxon>Aegilops</taxon>
    </lineage>
</organism>
<dbReference type="Gene3D" id="3.30.70.100">
    <property type="match status" value="1"/>
</dbReference>
<reference evidence="3" key="1">
    <citation type="journal article" date="2014" name="Science">
        <title>Ancient hybridizations among the ancestral genomes of bread wheat.</title>
        <authorList>
            <consortium name="International Wheat Genome Sequencing Consortium,"/>
            <person name="Marcussen T."/>
            <person name="Sandve S.R."/>
            <person name="Heier L."/>
            <person name="Spannagl M."/>
            <person name="Pfeifer M."/>
            <person name="Jakobsen K.S."/>
            <person name="Wulff B.B."/>
            <person name="Steuernagel B."/>
            <person name="Mayer K.F."/>
            <person name="Olsen O.A."/>
        </authorList>
    </citation>
    <scope>NUCLEOTIDE SEQUENCE [LARGE SCALE GENOMIC DNA]</scope>
    <source>
        <strain evidence="3">cv. AL8/78</strain>
    </source>
</reference>
<accession>A0A453IZ11</accession>
<keyword evidence="3" id="KW-1185">Reference proteome</keyword>
<protein>
    <submittedName>
        <fullName evidence="2">Uncharacterized protein</fullName>
    </submittedName>
</protein>
<evidence type="ECO:0000313" key="3">
    <source>
        <dbReference type="Proteomes" id="UP000015105"/>
    </source>
</evidence>
<dbReference type="EnsemblPlants" id="AET4Gv20731200.3">
    <property type="protein sequence ID" value="AET4Gv20731200.3"/>
    <property type="gene ID" value="AET4Gv20731200"/>
</dbReference>
<reference evidence="2" key="5">
    <citation type="journal article" date="2021" name="G3 (Bethesda)">
        <title>Aegilops tauschii genome assembly Aet v5.0 features greater sequence contiguity and improved annotation.</title>
        <authorList>
            <person name="Wang L."/>
            <person name="Zhu T."/>
            <person name="Rodriguez J.C."/>
            <person name="Deal K.R."/>
            <person name="Dubcovsky J."/>
            <person name="McGuire P.E."/>
            <person name="Lux T."/>
            <person name="Spannagl M."/>
            <person name="Mayer K.F.X."/>
            <person name="Baldrich P."/>
            <person name="Meyers B.C."/>
            <person name="Huo N."/>
            <person name="Gu Y.Q."/>
            <person name="Zhou H."/>
            <person name="Devos K.M."/>
            <person name="Bennetzen J.L."/>
            <person name="Unver T."/>
            <person name="Budak H."/>
            <person name="Gulick P.J."/>
            <person name="Galiba G."/>
            <person name="Kalapos B."/>
            <person name="Nelson D.R."/>
            <person name="Li P."/>
            <person name="You F.M."/>
            <person name="Luo M.C."/>
            <person name="Dvorak J."/>
        </authorList>
    </citation>
    <scope>NUCLEOTIDE SEQUENCE [LARGE SCALE GENOMIC DNA]</scope>
    <source>
        <strain evidence="2">cv. AL8/78</strain>
    </source>
</reference>
<dbReference type="AlphaFoldDB" id="A0A453IZ11"/>
<reference evidence="3" key="2">
    <citation type="journal article" date="2017" name="Nat. Plants">
        <title>The Aegilops tauschii genome reveals multiple impacts of transposons.</title>
        <authorList>
            <person name="Zhao G."/>
            <person name="Zou C."/>
            <person name="Li K."/>
            <person name="Wang K."/>
            <person name="Li T."/>
            <person name="Gao L."/>
            <person name="Zhang X."/>
            <person name="Wang H."/>
            <person name="Yang Z."/>
            <person name="Liu X."/>
            <person name="Jiang W."/>
            <person name="Mao L."/>
            <person name="Kong X."/>
            <person name="Jiao Y."/>
            <person name="Jia J."/>
        </authorList>
    </citation>
    <scope>NUCLEOTIDE SEQUENCE [LARGE SCALE GENOMIC DNA]</scope>
    <source>
        <strain evidence="3">cv. AL8/78</strain>
    </source>
</reference>
<dbReference type="Proteomes" id="UP000015105">
    <property type="component" value="Chromosome 4D"/>
</dbReference>
<reference evidence="2" key="4">
    <citation type="submission" date="2019-03" db="UniProtKB">
        <authorList>
            <consortium name="EnsemblPlants"/>
        </authorList>
    </citation>
    <scope>IDENTIFICATION</scope>
</reference>
<dbReference type="Gramene" id="AET4Gv20731200.3">
    <property type="protein sequence ID" value="AET4Gv20731200.3"/>
    <property type="gene ID" value="AET4Gv20731200"/>
</dbReference>
<feature type="chain" id="PRO_5019398553" evidence="1">
    <location>
        <begin position="24"/>
        <end position="57"/>
    </location>
</feature>
<feature type="signal peptide" evidence="1">
    <location>
        <begin position="1"/>
        <end position="23"/>
    </location>
</feature>
<evidence type="ECO:0000313" key="2">
    <source>
        <dbReference type="EnsemblPlants" id="AET4Gv20731200.3"/>
    </source>
</evidence>
<sequence>DHFSLQITLHWFIWFLLQKIVLKVDITAERCKAGAMSVVAKLPGTHKLAETKNRVFI</sequence>
<keyword evidence="1" id="KW-0732">Signal</keyword>
<proteinExistence type="predicted"/>
<evidence type="ECO:0000256" key="1">
    <source>
        <dbReference type="SAM" id="SignalP"/>
    </source>
</evidence>
<reference evidence="2" key="3">
    <citation type="journal article" date="2017" name="Nature">
        <title>Genome sequence of the progenitor of the wheat D genome Aegilops tauschii.</title>
        <authorList>
            <person name="Luo M.C."/>
            <person name="Gu Y.Q."/>
            <person name="Puiu D."/>
            <person name="Wang H."/>
            <person name="Twardziok S.O."/>
            <person name="Deal K.R."/>
            <person name="Huo N."/>
            <person name="Zhu T."/>
            <person name="Wang L."/>
            <person name="Wang Y."/>
            <person name="McGuire P.E."/>
            <person name="Liu S."/>
            <person name="Long H."/>
            <person name="Ramasamy R.K."/>
            <person name="Rodriguez J.C."/>
            <person name="Van S.L."/>
            <person name="Yuan L."/>
            <person name="Wang Z."/>
            <person name="Xia Z."/>
            <person name="Xiao L."/>
            <person name="Anderson O.D."/>
            <person name="Ouyang S."/>
            <person name="Liang Y."/>
            <person name="Zimin A.V."/>
            <person name="Pertea G."/>
            <person name="Qi P."/>
            <person name="Bennetzen J.L."/>
            <person name="Dai X."/>
            <person name="Dawson M.W."/>
            <person name="Muller H.G."/>
            <person name="Kugler K."/>
            <person name="Rivarola-Duarte L."/>
            <person name="Spannagl M."/>
            <person name="Mayer K.F.X."/>
            <person name="Lu F.H."/>
            <person name="Bevan M.W."/>
            <person name="Leroy P."/>
            <person name="Li P."/>
            <person name="You F.M."/>
            <person name="Sun Q."/>
            <person name="Liu Z."/>
            <person name="Lyons E."/>
            <person name="Wicker T."/>
            <person name="Salzberg S.L."/>
            <person name="Devos K.M."/>
            <person name="Dvorak J."/>
        </authorList>
    </citation>
    <scope>NUCLEOTIDE SEQUENCE [LARGE SCALE GENOMIC DNA]</scope>
    <source>
        <strain evidence="2">cv. AL8/78</strain>
    </source>
</reference>